<sequence>MQDFAREASSHFARTGFRVGKASFFQLLIVMPAVIGWAFLI</sequence>
<protein>
    <submittedName>
        <fullName evidence="2">Uncharacterized protein</fullName>
    </submittedName>
</protein>
<dbReference type="EMBL" id="CP003058">
    <property type="protein sequence ID" value="AEQ21651.1"/>
    <property type="molecule type" value="Genomic_DNA"/>
</dbReference>
<keyword evidence="3" id="KW-1185">Reference proteome</keyword>
<dbReference type="STRING" id="568816.Acin_0408"/>
<keyword evidence="1" id="KW-0472">Membrane</keyword>
<evidence type="ECO:0000256" key="1">
    <source>
        <dbReference type="SAM" id="Phobius"/>
    </source>
</evidence>
<accession>G4Q8M2</accession>
<evidence type="ECO:0000313" key="2">
    <source>
        <dbReference type="EMBL" id="AEQ21651.1"/>
    </source>
</evidence>
<gene>
    <name evidence="2" type="ordered locus">Acin_0408</name>
</gene>
<proteinExistence type="predicted"/>
<dbReference type="Proteomes" id="UP000007093">
    <property type="component" value="Chromosome"/>
</dbReference>
<keyword evidence="1" id="KW-1133">Transmembrane helix</keyword>
<name>G4Q8M2_ACIIR</name>
<dbReference type="InParanoid" id="G4Q8M2"/>
<keyword evidence="1" id="KW-0812">Transmembrane</keyword>
<dbReference type="PATRIC" id="fig|568816.4.peg.399"/>
<reference evidence="2 3" key="1">
    <citation type="journal article" date="2011" name="J. Bacteriol.">
        <title>Complete genome sequence of Acidaminococcus intestini RYC-MR95, a Gram-negative bacterium from the phylum Firmicutes.</title>
        <authorList>
            <person name="D'Auria G."/>
            <person name="Galan J.C."/>
            <person name="Rodriguez-Alcayna M."/>
            <person name="Moya A."/>
            <person name="Baquero F."/>
            <person name="Latorre A."/>
        </authorList>
    </citation>
    <scope>NUCLEOTIDE SEQUENCE [LARGE SCALE GENOMIC DNA]</scope>
    <source>
        <strain evidence="2 3">RyC-MR95</strain>
    </source>
</reference>
<feature type="transmembrane region" description="Helical" evidence="1">
    <location>
        <begin position="21"/>
        <end position="40"/>
    </location>
</feature>
<evidence type="ECO:0000313" key="3">
    <source>
        <dbReference type="Proteomes" id="UP000007093"/>
    </source>
</evidence>
<dbReference type="HOGENOM" id="CLU_3264263_0_0_9"/>
<organism evidence="2 3">
    <name type="scientific">Acidaminococcus intestini (strain RyC-MR95)</name>
    <dbReference type="NCBI Taxonomy" id="568816"/>
    <lineage>
        <taxon>Bacteria</taxon>
        <taxon>Bacillati</taxon>
        <taxon>Bacillota</taxon>
        <taxon>Negativicutes</taxon>
        <taxon>Acidaminococcales</taxon>
        <taxon>Acidaminococcaceae</taxon>
        <taxon>Acidaminococcus</taxon>
    </lineage>
</organism>
<dbReference type="AlphaFoldDB" id="G4Q8M2"/>
<dbReference type="KEGG" id="ain:Acin_0408"/>